<evidence type="ECO:0000313" key="2">
    <source>
        <dbReference type="EMBL" id="KAJ1145223.1"/>
    </source>
</evidence>
<name>A0AAV7QYT7_PLEWA</name>
<feature type="region of interest" description="Disordered" evidence="1">
    <location>
        <begin position="1"/>
        <end position="23"/>
    </location>
</feature>
<gene>
    <name evidence="2" type="ORF">NDU88_011514</name>
</gene>
<evidence type="ECO:0000313" key="3">
    <source>
        <dbReference type="Proteomes" id="UP001066276"/>
    </source>
</evidence>
<evidence type="ECO:0000256" key="1">
    <source>
        <dbReference type="SAM" id="MobiDB-lite"/>
    </source>
</evidence>
<keyword evidence="3" id="KW-1185">Reference proteome</keyword>
<comment type="caution">
    <text evidence="2">The sequence shown here is derived from an EMBL/GenBank/DDBJ whole genome shotgun (WGS) entry which is preliminary data.</text>
</comment>
<protein>
    <submittedName>
        <fullName evidence="2">Uncharacterized protein</fullName>
    </submittedName>
</protein>
<feature type="compositionally biased region" description="Polar residues" evidence="1">
    <location>
        <begin position="63"/>
        <end position="72"/>
    </location>
</feature>
<feature type="region of interest" description="Disordered" evidence="1">
    <location>
        <begin position="47"/>
        <end position="74"/>
    </location>
</feature>
<accession>A0AAV7QYT7</accession>
<sequence length="153" mass="16240">MPATGNREHGACTAPHAKSQESAGNRLRGDCLGVVWRLGSTGQPRPNPCGNLAIGVRPRYRQRPSSPATGTKESVARKALPLSYYVWRVGLCVSVVVPQGLAMHASLGADAVSHPAEAYRHRAPLEIKTTKRSLLLQAARASLLAGAKGGEQR</sequence>
<dbReference type="AlphaFoldDB" id="A0AAV7QYT7"/>
<dbReference type="EMBL" id="JANPWB010000010">
    <property type="protein sequence ID" value="KAJ1145223.1"/>
    <property type="molecule type" value="Genomic_DNA"/>
</dbReference>
<feature type="compositionally biased region" description="Basic and acidic residues" evidence="1">
    <location>
        <begin position="1"/>
        <end position="10"/>
    </location>
</feature>
<dbReference type="Proteomes" id="UP001066276">
    <property type="component" value="Chromosome 6"/>
</dbReference>
<organism evidence="2 3">
    <name type="scientific">Pleurodeles waltl</name>
    <name type="common">Iberian ribbed newt</name>
    <dbReference type="NCBI Taxonomy" id="8319"/>
    <lineage>
        <taxon>Eukaryota</taxon>
        <taxon>Metazoa</taxon>
        <taxon>Chordata</taxon>
        <taxon>Craniata</taxon>
        <taxon>Vertebrata</taxon>
        <taxon>Euteleostomi</taxon>
        <taxon>Amphibia</taxon>
        <taxon>Batrachia</taxon>
        <taxon>Caudata</taxon>
        <taxon>Salamandroidea</taxon>
        <taxon>Salamandridae</taxon>
        <taxon>Pleurodelinae</taxon>
        <taxon>Pleurodeles</taxon>
    </lineage>
</organism>
<proteinExistence type="predicted"/>
<reference evidence="2" key="1">
    <citation type="journal article" date="2022" name="bioRxiv">
        <title>Sequencing and chromosome-scale assembly of the giantPleurodeles waltlgenome.</title>
        <authorList>
            <person name="Brown T."/>
            <person name="Elewa A."/>
            <person name="Iarovenko S."/>
            <person name="Subramanian E."/>
            <person name="Araus A.J."/>
            <person name="Petzold A."/>
            <person name="Susuki M."/>
            <person name="Suzuki K.-i.T."/>
            <person name="Hayashi T."/>
            <person name="Toyoda A."/>
            <person name="Oliveira C."/>
            <person name="Osipova E."/>
            <person name="Leigh N.D."/>
            <person name="Simon A."/>
            <person name="Yun M.H."/>
        </authorList>
    </citation>
    <scope>NUCLEOTIDE SEQUENCE</scope>
    <source>
        <strain evidence="2">20211129_DDA</strain>
        <tissue evidence="2">Liver</tissue>
    </source>
</reference>